<keyword evidence="1" id="KW-1133">Transmembrane helix</keyword>
<name>A0A165LRM7_EXIGL</name>
<sequence>MFSNGRPQWTQSPEDFLWLLPSSAIILDFALFTGFGFIHRDSKEMIEAELSPESGSSTLR</sequence>
<evidence type="ECO:0000313" key="2">
    <source>
        <dbReference type="EMBL" id="KZV98223.1"/>
    </source>
</evidence>
<proteinExistence type="predicted"/>
<accession>A0A165LRM7</accession>
<feature type="transmembrane region" description="Helical" evidence="1">
    <location>
        <begin position="16"/>
        <end position="38"/>
    </location>
</feature>
<evidence type="ECO:0000313" key="3">
    <source>
        <dbReference type="Proteomes" id="UP000077266"/>
    </source>
</evidence>
<keyword evidence="3" id="KW-1185">Reference proteome</keyword>
<reference evidence="2 3" key="1">
    <citation type="journal article" date="2016" name="Mol. Biol. Evol.">
        <title>Comparative Genomics of Early-Diverging Mushroom-Forming Fungi Provides Insights into the Origins of Lignocellulose Decay Capabilities.</title>
        <authorList>
            <person name="Nagy L.G."/>
            <person name="Riley R."/>
            <person name="Tritt A."/>
            <person name="Adam C."/>
            <person name="Daum C."/>
            <person name="Floudas D."/>
            <person name="Sun H."/>
            <person name="Yadav J.S."/>
            <person name="Pangilinan J."/>
            <person name="Larsson K.H."/>
            <person name="Matsuura K."/>
            <person name="Barry K."/>
            <person name="Labutti K."/>
            <person name="Kuo R."/>
            <person name="Ohm R.A."/>
            <person name="Bhattacharya S.S."/>
            <person name="Shirouzu T."/>
            <person name="Yoshinaga Y."/>
            <person name="Martin F.M."/>
            <person name="Grigoriev I.V."/>
            <person name="Hibbett D.S."/>
        </authorList>
    </citation>
    <scope>NUCLEOTIDE SEQUENCE [LARGE SCALE GENOMIC DNA]</scope>
    <source>
        <strain evidence="2 3">HHB12029</strain>
    </source>
</reference>
<gene>
    <name evidence="2" type="ORF">EXIGLDRAFT_728688</name>
</gene>
<organism evidence="2 3">
    <name type="scientific">Exidia glandulosa HHB12029</name>
    <dbReference type="NCBI Taxonomy" id="1314781"/>
    <lineage>
        <taxon>Eukaryota</taxon>
        <taxon>Fungi</taxon>
        <taxon>Dikarya</taxon>
        <taxon>Basidiomycota</taxon>
        <taxon>Agaricomycotina</taxon>
        <taxon>Agaricomycetes</taxon>
        <taxon>Auriculariales</taxon>
        <taxon>Exidiaceae</taxon>
        <taxon>Exidia</taxon>
    </lineage>
</organism>
<keyword evidence="1" id="KW-0472">Membrane</keyword>
<dbReference type="InParanoid" id="A0A165LRM7"/>
<dbReference type="AlphaFoldDB" id="A0A165LRM7"/>
<protein>
    <submittedName>
        <fullName evidence="2">Uncharacterized protein</fullName>
    </submittedName>
</protein>
<dbReference type="EMBL" id="KV425921">
    <property type="protein sequence ID" value="KZV98223.1"/>
    <property type="molecule type" value="Genomic_DNA"/>
</dbReference>
<dbReference type="Proteomes" id="UP000077266">
    <property type="component" value="Unassembled WGS sequence"/>
</dbReference>
<evidence type="ECO:0000256" key="1">
    <source>
        <dbReference type="SAM" id="Phobius"/>
    </source>
</evidence>
<keyword evidence="1" id="KW-0812">Transmembrane</keyword>